<evidence type="ECO:0000313" key="5">
    <source>
        <dbReference type="EMBL" id="CZS88713.1"/>
    </source>
</evidence>
<dbReference type="PANTHER" id="PTHR13069">
    <property type="entry name" value="ALKYLATED DNA REPAIR PROTEIN ALKB HOMOLOG 8"/>
    <property type="match status" value="1"/>
</dbReference>
<evidence type="ECO:0000256" key="3">
    <source>
        <dbReference type="SAM" id="MobiDB-lite"/>
    </source>
</evidence>
<dbReference type="EMBL" id="FJUX01000001">
    <property type="protein sequence ID" value="CZS88713.1"/>
    <property type="molecule type" value="Genomic_DNA"/>
</dbReference>
<feature type="region of interest" description="Disordered" evidence="3">
    <location>
        <begin position="66"/>
        <end position="106"/>
    </location>
</feature>
<evidence type="ECO:0000259" key="4">
    <source>
        <dbReference type="Pfam" id="PF08241"/>
    </source>
</evidence>
<dbReference type="GO" id="GO:0000049">
    <property type="term" value="F:tRNA binding"/>
    <property type="evidence" value="ECO:0007669"/>
    <property type="project" value="TreeGrafter"/>
</dbReference>
<protein>
    <submittedName>
        <fullName evidence="5">Related to tRNA (Uracil-5-)-methyltransferase TRM9</fullName>
    </submittedName>
</protein>
<dbReference type="GO" id="GO:0008757">
    <property type="term" value="F:S-adenosylmethionine-dependent methyltransferase activity"/>
    <property type="evidence" value="ECO:0007669"/>
    <property type="project" value="InterPro"/>
</dbReference>
<proteinExistence type="predicted"/>
<dbReference type="GO" id="GO:0030488">
    <property type="term" value="P:tRNA methylation"/>
    <property type="evidence" value="ECO:0007669"/>
    <property type="project" value="TreeGrafter"/>
</dbReference>
<accession>A0A1E1JSF9</accession>
<dbReference type="Proteomes" id="UP000178912">
    <property type="component" value="Unassembled WGS sequence"/>
</dbReference>
<dbReference type="AlphaFoldDB" id="A0A1E1JSF9"/>
<keyword evidence="2 5" id="KW-0808">Transferase</keyword>
<dbReference type="FunFam" id="3.40.50.150:FF:000219">
    <property type="entry name" value="tRNA (Carboxymethyluridine(34)-5-O)-methyltransferase"/>
    <property type="match status" value="1"/>
</dbReference>
<dbReference type="PANTHER" id="PTHR13069:SF21">
    <property type="entry name" value="ALKYLATED DNA REPAIR PROTEIN ALKB HOMOLOG 8"/>
    <property type="match status" value="1"/>
</dbReference>
<reference evidence="6" key="1">
    <citation type="submission" date="2016-03" db="EMBL/GenBank/DDBJ databases">
        <authorList>
            <person name="Guldener U."/>
        </authorList>
    </citation>
    <scope>NUCLEOTIDE SEQUENCE [LARGE SCALE GENOMIC DNA]</scope>
    <source>
        <strain evidence="6">04CH-RAC-A.6.1</strain>
    </source>
</reference>
<dbReference type="GO" id="GO:0005634">
    <property type="term" value="C:nucleus"/>
    <property type="evidence" value="ECO:0007669"/>
    <property type="project" value="TreeGrafter"/>
</dbReference>
<dbReference type="GO" id="GO:0005737">
    <property type="term" value="C:cytoplasm"/>
    <property type="evidence" value="ECO:0007669"/>
    <property type="project" value="TreeGrafter"/>
</dbReference>
<feature type="domain" description="Methyltransferase type 11" evidence="4">
    <location>
        <begin position="148"/>
        <end position="238"/>
    </location>
</feature>
<keyword evidence="1 5" id="KW-0489">Methyltransferase</keyword>
<dbReference type="InterPro" id="IPR029063">
    <property type="entry name" value="SAM-dependent_MTases_sf"/>
</dbReference>
<gene>
    <name evidence="5" type="ORF">RAG0_00364</name>
</gene>
<evidence type="ECO:0000313" key="6">
    <source>
        <dbReference type="Proteomes" id="UP000178912"/>
    </source>
</evidence>
<dbReference type="InterPro" id="IPR013216">
    <property type="entry name" value="Methyltransf_11"/>
</dbReference>
<dbReference type="CDD" id="cd02440">
    <property type="entry name" value="AdoMet_MTases"/>
    <property type="match status" value="1"/>
</dbReference>
<feature type="region of interest" description="Disordered" evidence="3">
    <location>
        <begin position="1"/>
        <end position="51"/>
    </location>
</feature>
<organism evidence="5 6">
    <name type="scientific">Rhynchosporium agropyri</name>
    <dbReference type="NCBI Taxonomy" id="914238"/>
    <lineage>
        <taxon>Eukaryota</taxon>
        <taxon>Fungi</taxon>
        <taxon>Dikarya</taxon>
        <taxon>Ascomycota</taxon>
        <taxon>Pezizomycotina</taxon>
        <taxon>Leotiomycetes</taxon>
        <taxon>Helotiales</taxon>
        <taxon>Ploettnerulaceae</taxon>
        <taxon>Rhynchosporium</taxon>
    </lineage>
</organism>
<dbReference type="InterPro" id="IPR051422">
    <property type="entry name" value="AlkB_tRNA_MeTrf/Diox"/>
</dbReference>
<evidence type="ECO:0000256" key="1">
    <source>
        <dbReference type="ARBA" id="ARBA00022603"/>
    </source>
</evidence>
<feature type="compositionally biased region" description="Basic and acidic residues" evidence="3">
    <location>
        <begin position="23"/>
        <end position="51"/>
    </location>
</feature>
<dbReference type="SUPFAM" id="SSF53335">
    <property type="entry name" value="S-adenosyl-L-methionine-dependent methyltransferases"/>
    <property type="match status" value="1"/>
</dbReference>
<dbReference type="GO" id="GO:0002098">
    <property type="term" value="P:tRNA wobble uridine modification"/>
    <property type="evidence" value="ECO:0007669"/>
    <property type="project" value="TreeGrafter"/>
</dbReference>
<keyword evidence="6" id="KW-1185">Reference proteome</keyword>
<sequence>MPREVVHGDHEARHNLMNSSSLPKEEISKVTRQVHEGRPAHDISEPLNDSVEKTKLEMTEAQEVLGKLPSYESSKDTTGKNQLIVSDRLTEDDKISPNPNPVPPESYEEQHVHQVYEQIASHFSSTRYKPWPIVESFLQSVAPGSIGLDIGCGNGKYLAVNKDVFIIGSDRSSNLVQIATQHEPHSAVVADSLSLPHQDGRFDFAICIAVVHHLSTRARRAEAIAAILRCLEARGKALVYVWALEQKGSRRGWDEGGEQDVMVPWVLKTGKKKVEGKVEPEKTFQRYYHLYKKGELDEDVVNVGGEVVESGYEKDNWWAICRKKSGL</sequence>
<dbReference type="OrthoDB" id="271595at2759"/>
<feature type="compositionally biased region" description="Basic and acidic residues" evidence="3">
    <location>
        <begin position="1"/>
        <end position="14"/>
    </location>
</feature>
<dbReference type="Gene3D" id="3.40.50.150">
    <property type="entry name" value="Vaccinia Virus protein VP39"/>
    <property type="match status" value="1"/>
</dbReference>
<dbReference type="Pfam" id="PF08241">
    <property type="entry name" value="Methyltransf_11"/>
    <property type="match status" value="1"/>
</dbReference>
<name>A0A1E1JSF9_9HELO</name>
<dbReference type="GO" id="GO:0106335">
    <property type="term" value="F:tRNA (5-carboxymethyluridine(34)-5-O)-methyltransferase activity"/>
    <property type="evidence" value="ECO:0007669"/>
    <property type="project" value="TreeGrafter"/>
</dbReference>
<evidence type="ECO:0000256" key="2">
    <source>
        <dbReference type="ARBA" id="ARBA00022679"/>
    </source>
</evidence>